<feature type="compositionally biased region" description="Low complexity" evidence="1">
    <location>
        <begin position="1087"/>
        <end position="1100"/>
    </location>
</feature>
<feature type="compositionally biased region" description="Basic and acidic residues" evidence="1">
    <location>
        <begin position="1454"/>
        <end position="1477"/>
    </location>
</feature>
<feature type="transmembrane region" description="Helical" evidence="2">
    <location>
        <begin position="1390"/>
        <end position="1413"/>
    </location>
</feature>
<feature type="region of interest" description="Disordered" evidence="1">
    <location>
        <begin position="1200"/>
        <end position="1248"/>
    </location>
</feature>
<organism evidence="3 4">
    <name type="scientific">Macrostomum lignano</name>
    <dbReference type="NCBI Taxonomy" id="282301"/>
    <lineage>
        <taxon>Eukaryota</taxon>
        <taxon>Metazoa</taxon>
        <taxon>Spiralia</taxon>
        <taxon>Lophotrochozoa</taxon>
        <taxon>Platyhelminthes</taxon>
        <taxon>Rhabditophora</taxon>
        <taxon>Macrostomorpha</taxon>
        <taxon>Macrostomida</taxon>
        <taxon>Macrostomidae</taxon>
        <taxon>Macrostomum</taxon>
    </lineage>
</organism>
<proteinExistence type="predicted"/>
<dbReference type="SUPFAM" id="SSF81321">
    <property type="entry name" value="Family A G protein-coupled receptor-like"/>
    <property type="match status" value="1"/>
</dbReference>
<evidence type="ECO:0000256" key="1">
    <source>
        <dbReference type="SAM" id="MobiDB-lite"/>
    </source>
</evidence>
<reference evidence="4" key="1">
    <citation type="submission" date="2016-11" db="UniProtKB">
        <authorList>
            <consortium name="WormBaseParasite"/>
        </authorList>
    </citation>
    <scope>IDENTIFICATION</scope>
</reference>
<feature type="region of interest" description="Disordered" evidence="1">
    <location>
        <begin position="1017"/>
        <end position="1059"/>
    </location>
</feature>
<keyword evidence="2" id="KW-1133">Transmembrane helix</keyword>
<evidence type="ECO:0000313" key="3">
    <source>
        <dbReference type="Proteomes" id="UP000095280"/>
    </source>
</evidence>
<feature type="region of interest" description="Disordered" evidence="1">
    <location>
        <begin position="1533"/>
        <end position="1596"/>
    </location>
</feature>
<feature type="region of interest" description="Disordered" evidence="1">
    <location>
        <begin position="1081"/>
        <end position="1109"/>
    </location>
</feature>
<keyword evidence="3" id="KW-1185">Reference proteome</keyword>
<dbReference type="Gene3D" id="2.30.30.40">
    <property type="entry name" value="SH3 Domains"/>
    <property type="match status" value="1"/>
</dbReference>
<protein>
    <submittedName>
        <fullName evidence="4">Reverse transcriptase domain-containing protein</fullName>
    </submittedName>
</protein>
<feature type="region of interest" description="Disordered" evidence="1">
    <location>
        <begin position="1448"/>
        <end position="1477"/>
    </location>
</feature>
<dbReference type="CDD" id="cd11863">
    <property type="entry name" value="SH3_CACNB"/>
    <property type="match status" value="1"/>
</dbReference>
<feature type="compositionally biased region" description="Low complexity" evidence="1">
    <location>
        <begin position="1561"/>
        <end position="1571"/>
    </location>
</feature>
<feature type="region of interest" description="Disordered" evidence="1">
    <location>
        <begin position="796"/>
        <end position="818"/>
    </location>
</feature>
<keyword evidence="2" id="KW-0472">Membrane</keyword>
<dbReference type="Gene3D" id="1.20.1070.10">
    <property type="entry name" value="Rhodopsin 7-helix transmembrane proteins"/>
    <property type="match status" value="1"/>
</dbReference>
<keyword evidence="2" id="KW-0812">Transmembrane</keyword>
<accession>A0A1I8IAW7</accession>
<dbReference type="Proteomes" id="UP000095280">
    <property type="component" value="Unplaced"/>
</dbReference>
<dbReference type="WBParaSite" id="maker-uti_cns_0010976-snap-gene-0.6-mRNA-1">
    <property type="protein sequence ID" value="maker-uti_cns_0010976-snap-gene-0.6-mRNA-1"/>
    <property type="gene ID" value="maker-uti_cns_0010976-snap-gene-0.6"/>
</dbReference>
<dbReference type="SUPFAM" id="SSF50044">
    <property type="entry name" value="SH3-domain"/>
    <property type="match status" value="1"/>
</dbReference>
<feature type="transmembrane region" description="Helical" evidence="2">
    <location>
        <begin position="1352"/>
        <end position="1370"/>
    </location>
</feature>
<dbReference type="PANTHER" id="PTHR11824">
    <property type="entry name" value="VOLTAGE-DEPENDENT CALCIUM CHANNEL BETA SUBUNIT"/>
    <property type="match status" value="1"/>
</dbReference>
<evidence type="ECO:0000256" key="2">
    <source>
        <dbReference type="SAM" id="Phobius"/>
    </source>
</evidence>
<evidence type="ECO:0000313" key="4">
    <source>
        <dbReference type="WBParaSite" id="maker-uti_cns_0010976-snap-gene-0.6-mRNA-1"/>
    </source>
</evidence>
<dbReference type="InterPro" id="IPR036028">
    <property type="entry name" value="SH3-like_dom_sf"/>
</dbReference>
<name>A0A1I8IAW7_9PLAT</name>
<sequence length="1617" mass="177404">MPASPQYRASSAKTATRCCNYQGVSHLTPSATIRTSSGRLWWLVVWATQRAKHFLLGKKFLLQPLEFIFCSDPELPKVTSTRIMRWAIQLSAFDFDIAYVKGNSIPHVDAIDGRGRGSVSALVVRQLRSPLTLTFETDALVSLSSRAQSEIAELFVQAGHNTAVVTLTESDRPVLAHRDQLRPLLTAAGSEWTKKAVRSSTSRRRRPTNDSGDCVHTILSRSYSSRRDQTVGQGCGRRFISLVYILSTCHFQKPQSRSWRAPTADHSNWALALMRRVRSVWDTNFNGMSLNQRVPLAGCQLMKPPWETGTNGLVWSLRFGSLRLSEETARQLTRLDVSARVGQQVVEIFKWQKVAIERGAEHELEVVLLLKQFEECAHESRRAAAAEAAGDGWPAVAGAAGAVQLFRQPVEVGEGGGIGRDKWKLARKCSLDAVLKRQFSVHHAPVALQAARLHDGVLKQHLRPRRDRVQGHAHGACVARCVGIVRIQVLVASRAGRLAGEPLIRLLQLLRTGEAQRPDWRLGVGYTCAGAMKQRVYIRAESRLPRQQQKCNRISRFGWERLLGTFGDSEPSLPSCSSALNPGNSTLTRDPTRRPLVVQAQGGRSAAVRVQLSGQARDEGKGQEWADAAISRSRIGAVFCLNLRAQQPDGILRIRRRHPAGLNNPVDPAQISDEFVVGHAESGNCAGGSITGKTHSAQAVYFESFKHAQVGVGIRAGRLCVTSLCLLGGLLLLLLLNRRWSRGSSRRQVGMAGRSETVSRSGCDLATEIHRGAPRGSGLRRRQWIRLMKVEEAAVAEAAASTPEPSKQPSPLPDKAEAEAGARQLHWRIRAKAQLRECDLVNAGHRRPIALPAAAARIVANVDGATASSEAAQSVLQLGHVVNGAQLRFVKRIVDSVEIFQRVDAERSLVGGCTDGRCRYDWLRLQRLWRLVQLLRRLSAAAAASCGILLLSRSRLRRVQHPVLQAEVVVAAGPAGQQLRPNRRRRLGQIGQLARLPAQLERHPVEHMAAPASLLAPATRHASQCPGRDATHDDTRFPVSRDATHHLTPLSRDPYRGNLAAQPVGPANNYVQADSNFSSQGSLIRQGSAESSYSGRSSAEPVLDEDAKRERQRQAAEQLEKAKTKPVAFAVRTNIAYNGSSDAESPVPGQAITFDVKDFLHIKEKFDSYWWIGRLVRENCDCQFVPSPARLDCLRVQQRSGTSKSSGTAAGGLTAGSSSGTPPVQSPLVDVAEESDKADSDSLGRGATIGRSDAARKKAFFKKVTYGGTDRYVFYPRAASEEYTGPTVHFMMSICGNISEAADGEPPAAPASPEEAAQFRHLAHLFFTFERWVVVHNPMLGRRHCSPSRAKQTIAIIFLAALLFTLPNFFEYKTAAYSRLLKAGYYHITPTVFIFGPLLFLIVFNSLLICSVLRAKKRQARLSAVATLPMSPTSTELKQQQVAAVGRADTVENADQRRDSKKCNSAPDNERRPSRDAEANHAVGFVNIRPGGPAVVNLLLLVNAACNFVLYSCFSTKFRDTFPVSARCAAEEERRRRRRRSSGVGGVGVRQVVVPGQNRPGAATSRAGSSAAREDSRPSLVEEEEEEEKQKSQIEDAANLDEIHKVVLSPKSRRVSF</sequence>